<organism evidence="2 9">
    <name type="scientific">Bacteroides fragilis</name>
    <dbReference type="NCBI Taxonomy" id="817"/>
    <lineage>
        <taxon>Bacteria</taxon>
        <taxon>Pseudomonadati</taxon>
        <taxon>Bacteroidota</taxon>
        <taxon>Bacteroidia</taxon>
        <taxon>Bacteroidales</taxon>
        <taxon>Bacteroidaceae</taxon>
        <taxon>Bacteroides</taxon>
    </lineage>
</organism>
<dbReference type="EMBL" id="VWAW01000013">
    <property type="protein sequence ID" value="KAA5172132.1"/>
    <property type="molecule type" value="Genomic_DNA"/>
</dbReference>
<proteinExistence type="predicted"/>
<sequence>MISDCNSWLSIFLYSLIIALNLFCRVGLFQTDILFQKCMFSCNVCLCAFREDRFLNNNSIMKIKNNILLAYQTIYFYNFVFYCNKY</sequence>
<dbReference type="AlphaFoldDB" id="A0A396EEY6"/>
<dbReference type="Proteomes" id="UP000315444">
    <property type="component" value="Unassembled WGS sequence"/>
</dbReference>
<reference evidence="5 7" key="3">
    <citation type="submission" date="2019-07" db="EMBL/GenBank/DDBJ databases">
        <title>Genome Sequencing of Bacteroides fragilis.</title>
        <authorList>
            <person name="Pinto K.M."/>
            <person name="Ruoff K.L."/>
            <person name="Price C.E."/>
            <person name="Valls R.A."/>
            <person name="O'Toole G.A."/>
        </authorList>
    </citation>
    <scope>NUCLEOTIDE SEQUENCE [LARGE SCALE GENOMIC DNA]</scope>
    <source>
        <strain evidence="5 7">AD135F_3B</strain>
    </source>
</reference>
<reference evidence="8 9" key="1">
    <citation type="journal article" date="2019" name="Nat. Med.">
        <title>A library of human gut bacterial isolates paired with longitudinal multiomics data enables mechanistic microbiome research.</title>
        <authorList>
            <person name="Poyet M."/>
            <person name="Groussin M."/>
            <person name="Gibbons S.M."/>
            <person name="Avila-Pacheco J."/>
            <person name="Jiang X."/>
            <person name="Kearney S.M."/>
            <person name="Perrotta A.R."/>
            <person name="Berdy B."/>
            <person name="Zhao S."/>
            <person name="Lieberman T.D."/>
            <person name="Swanson P.K."/>
            <person name="Smith M."/>
            <person name="Roesemann S."/>
            <person name="Alexander J.E."/>
            <person name="Rich S.A."/>
            <person name="Livny J."/>
            <person name="Vlamakis H."/>
            <person name="Clish C."/>
            <person name="Bullock K."/>
            <person name="Deik A."/>
            <person name="Scott J."/>
            <person name="Pierce K.A."/>
            <person name="Xavier R.J."/>
            <person name="Alm E.J."/>
        </authorList>
    </citation>
    <scope>NUCLEOTIDE SEQUENCE [LARGE SCALE GENOMIC DNA]</scope>
    <source>
        <strain evidence="3 8">BIOML-A1</strain>
        <strain evidence="2 9">BIOML-A7</strain>
    </source>
</reference>
<evidence type="ECO:0000313" key="6">
    <source>
        <dbReference type="Proteomes" id="UP000315444"/>
    </source>
</evidence>
<protein>
    <recommendedName>
        <fullName evidence="10">Transmembrane protein</fullName>
    </recommendedName>
</protein>
<dbReference type="EMBL" id="VWAQ01000023">
    <property type="protein sequence ID" value="KAA5204471.1"/>
    <property type="molecule type" value="Genomic_DNA"/>
</dbReference>
<dbReference type="EMBL" id="VOHV01000006">
    <property type="protein sequence ID" value="TWV40711.1"/>
    <property type="molecule type" value="Genomic_DNA"/>
</dbReference>
<keyword evidence="1" id="KW-0812">Transmembrane</keyword>
<evidence type="ECO:0000313" key="7">
    <source>
        <dbReference type="Proteomes" id="UP000319026"/>
    </source>
</evidence>
<name>A0A396EEY6_BACFG</name>
<dbReference type="EMBL" id="VOHT01000006">
    <property type="protein sequence ID" value="TWV47828.1"/>
    <property type="molecule type" value="Genomic_DNA"/>
</dbReference>
<keyword evidence="1" id="KW-1133">Transmembrane helix</keyword>
<keyword evidence="1" id="KW-0472">Membrane</keyword>
<feature type="transmembrane region" description="Helical" evidence="1">
    <location>
        <begin position="6"/>
        <end position="28"/>
    </location>
</feature>
<evidence type="ECO:0000313" key="5">
    <source>
        <dbReference type="EMBL" id="TWV47828.1"/>
    </source>
</evidence>
<evidence type="ECO:0000256" key="1">
    <source>
        <dbReference type="SAM" id="Phobius"/>
    </source>
</evidence>
<reference evidence="4 6" key="2">
    <citation type="submission" date="2019-07" db="EMBL/GenBank/DDBJ databases">
        <title>Genome sequencing of Bacteroides fragilis.</title>
        <authorList>
            <person name="Galasyn E.V."/>
            <person name="Ruoff K.L."/>
            <person name="Price C.E."/>
            <person name="Valls R.A."/>
            <person name="O'Toole G.A."/>
        </authorList>
    </citation>
    <scope>NUCLEOTIDE SEQUENCE [LARGE SCALE GENOMIC DNA]</scope>
    <source>
        <strain evidence="4 6">AD135F_1B</strain>
    </source>
</reference>
<evidence type="ECO:0008006" key="10">
    <source>
        <dbReference type="Google" id="ProtNLM"/>
    </source>
</evidence>
<evidence type="ECO:0000313" key="9">
    <source>
        <dbReference type="Proteomes" id="UP000436803"/>
    </source>
</evidence>
<dbReference type="Proteomes" id="UP000319026">
    <property type="component" value="Unassembled WGS sequence"/>
</dbReference>
<comment type="caution">
    <text evidence="2">The sequence shown here is derived from an EMBL/GenBank/DDBJ whole genome shotgun (WGS) entry which is preliminary data.</text>
</comment>
<gene>
    <name evidence="3" type="ORF">F2Z25_21015</name>
    <name evidence="2" type="ORF">F2Z29_15890</name>
    <name evidence="5" type="ORF">FSA03_15535</name>
    <name evidence="4" type="ORF">FSA06_15545</name>
</gene>
<evidence type="ECO:0000313" key="3">
    <source>
        <dbReference type="EMBL" id="KAA5204471.1"/>
    </source>
</evidence>
<evidence type="ECO:0000313" key="4">
    <source>
        <dbReference type="EMBL" id="TWV40711.1"/>
    </source>
</evidence>
<evidence type="ECO:0000313" key="8">
    <source>
        <dbReference type="Proteomes" id="UP000429838"/>
    </source>
</evidence>
<dbReference type="Proteomes" id="UP000436803">
    <property type="component" value="Unassembled WGS sequence"/>
</dbReference>
<dbReference type="Proteomes" id="UP000429838">
    <property type="component" value="Unassembled WGS sequence"/>
</dbReference>
<evidence type="ECO:0000313" key="2">
    <source>
        <dbReference type="EMBL" id="KAA5172132.1"/>
    </source>
</evidence>
<accession>A0A396EEY6</accession>